<keyword evidence="3" id="KW-0677">Repeat</keyword>
<feature type="domain" description="C2H2-type" evidence="10">
    <location>
        <begin position="287"/>
        <end position="314"/>
    </location>
</feature>
<protein>
    <submittedName>
        <fullName evidence="12">Zinc finger domain containing protein</fullName>
    </submittedName>
</protein>
<sequence length="500" mass="53692">MHHSLYPYNEANNNTVNNSGIESIYATLTANQLPLRDALPTAPGSAVPAAVDPAMAMGNRTSMDVAALVDRAMSIDDHLQSMPLPLTGWNDQFRSQDELDMLSMGSAGRSVLQGPSLPCQLHNVIVSRCDGGVASSSDTSSSSCSPSSTENLHQQQHRQHQQQLKSSDASLDSTVASILNHSLKPEPSDPDYSVDGPNGSATASTHRLPMQPMSLHLAAGYGGRCSNDSGVSGGAMSTTSSSGTPTPVRRSRSSHDGMLKCQFCPKKWADQAALHTHMADCRMMRGHECAQCGKRFKARGGLQQHLRIHSNDRPYACHFCAKRFTQKSHVDQHERIHTGAKPFTCQFCGRAFRQRSQQLGHEATHTNSMSNNNAQMATSPSTQQQTASTAPSPLPQQHQQQQRELLRNEFQTPNGLLQELQPPSSTSSSSFSGCSQLNLLTLGQVTPSSCTNNAVSSLLALSSSNGHNQSTSSPSSSQHHFNAATSQLHQAAVGLLNGLH</sequence>
<dbReference type="OrthoDB" id="3437960at2759"/>
<organism evidence="11 12">
    <name type="scientific">Haemonchus contortus</name>
    <name type="common">Barber pole worm</name>
    <dbReference type="NCBI Taxonomy" id="6289"/>
    <lineage>
        <taxon>Eukaryota</taxon>
        <taxon>Metazoa</taxon>
        <taxon>Ecdysozoa</taxon>
        <taxon>Nematoda</taxon>
        <taxon>Chromadorea</taxon>
        <taxon>Rhabditida</taxon>
        <taxon>Rhabditina</taxon>
        <taxon>Rhabditomorpha</taxon>
        <taxon>Strongyloidea</taxon>
        <taxon>Trichostrongylidae</taxon>
        <taxon>Haemonchus</taxon>
    </lineage>
</organism>
<dbReference type="FunFam" id="3.30.160.60:FF:000045">
    <property type="entry name" value="ZFP69 zinc finger protein B"/>
    <property type="match status" value="1"/>
</dbReference>
<keyword evidence="2" id="KW-0479">Metal-binding</keyword>
<dbReference type="SUPFAM" id="SSF57667">
    <property type="entry name" value="beta-beta-alpha zinc fingers"/>
    <property type="match status" value="2"/>
</dbReference>
<evidence type="ECO:0000256" key="3">
    <source>
        <dbReference type="ARBA" id="ARBA00022737"/>
    </source>
</evidence>
<dbReference type="Proteomes" id="UP000025227">
    <property type="component" value="Unplaced"/>
</dbReference>
<dbReference type="FunFam" id="3.30.160.60:FF:001498">
    <property type="entry name" value="Zinc finger protein 404"/>
    <property type="match status" value="1"/>
</dbReference>
<dbReference type="SMART" id="SM00355">
    <property type="entry name" value="ZnF_C2H2"/>
    <property type="match status" value="4"/>
</dbReference>
<evidence type="ECO:0000256" key="4">
    <source>
        <dbReference type="ARBA" id="ARBA00022771"/>
    </source>
</evidence>
<dbReference type="OMA" id="GANIPAW"/>
<dbReference type="GO" id="GO:0010468">
    <property type="term" value="P:regulation of gene expression"/>
    <property type="evidence" value="ECO:0007669"/>
    <property type="project" value="TreeGrafter"/>
</dbReference>
<keyword evidence="5" id="KW-0862">Zinc</keyword>
<keyword evidence="11" id="KW-1185">Reference proteome</keyword>
<dbReference type="InterPro" id="IPR050331">
    <property type="entry name" value="Zinc_finger"/>
</dbReference>
<feature type="domain" description="C2H2-type" evidence="10">
    <location>
        <begin position="315"/>
        <end position="342"/>
    </location>
</feature>
<evidence type="ECO:0000256" key="2">
    <source>
        <dbReference type="ARBA" id="ARBA00022723"/>
    </source>
</evidence>
<feature type="region of interest" description="Disordered" evidence="9">
    <location>
        <begin position="181"/>
        <end position="208"/>
    </location>
</feature>
<dbReference type="Gene3D" id="3.30.160.60">
    <property type="entry name" value="Classic Zinc Finger"/>
    <property type="match status" value="3"/>
</dbReference>
<feature type="compositionally biased region" description="Low complexity" evidence="9">
    <location>
        <begin position="234"/>
        <end position="248"/>
    </location>
</feature>
<feature type="domain" description="C2H2-type" evidence="10">
    <location>
        <begin position="343"/>
        <end position="370"/>
    </location>
</feature>
<accession>A0A7I4XYQ4</accession>
<evidence type="ECO:0000256" key="8">
    <source>
        <dbReference type="PROSITE-ProRule" id="PRU00042"/>
    </source>
</evidence>
<dbReference type="FunFam" id="3.30.160.60:FF:000110">
    <property type="entry name" value="Zinc finger protein-like"/>
    <property type="match status" value="1"/>
</dbReference>
<feature type="region of interest" description="Disordered" evidence="9">
    <location>
        <begin position="135"/>
        <end position="169"/>
    </location>
</feature>
<keyword evidence="4 8" id="KW-0863">Zinc-finger</keyword>
<dbReference type="GO" id="GO:0005634">
    <property type="term" value="C:nucleus"/>
    <property type="evidence" value="ECO:0007669"/>
    <property type="project" value="UniProtKB-SubCell"/>
</dbReference>
<evidence type="ECO:0000256" key="6">
    <source>
        <dbReference type="ARBA" id="ARBA00023125"/>
    </source>
</evidence>
<dbReference type="PROSITE" id="PS00028">
    <property type="entry name" value="ZINC_FINGER_C2H2_1"/>
    <property type="match status" value="3"/>
</dbReference>
<evidence type="ECO:0000256" key="1">
    <source>
        <dbReference type="ARBA" id="ARBA00004123"/>
    </source>
</evidence>
<dbReference type="GO" id="GO:0008270">
    <property type="term" value="F:zinc ion binding"/>
    <property type="evidence" value="ECO:0007669"/>
    <property type="project" value="UniProtKB-KW"/>
</dbReference>
<dbReference type="AlphaFoldDB" id="A0A7I4XYQ4"/>
<reference evidence="12" key="1">
    <citation type="submission" date="2020-12" db="UniProtKB">
        <authorList>
            <consortium name="WormBaseParasite"/>
        </authorList>
    </citation>
    <scope>IDENTIFICATION</scope>
    <source>
        <strain evidence="12">MHco3</strain>
    </source>
</reference>
<evidence type="ECO:0000256" key="9">
    <source>
        <dbReference type="SAM" id="MobiDB-lite"/>
    </source>
</evidence>
<dbReference type="PANTHER" id="PTHR16515">
    <property type="entry name" value="PR DOMAIN ZINC FINGER PROTEIN"/>
    <property type="match status" value="1"/>
</dbReference>
<dbReference type="WBParaSite" id="HCON_00029860-00001">
    <property type="protein sequence ID" value="HCON_00029860-00001"/>
    <property type="gene ID" value="HCON_00029860"/>
</dbReference>
<name>A0A7I4XYQ4_HAECO</name>
<feature type="compositionally biased region" description="Polar residues" evidence="9">
    <location>
        <begin position="358"/>
        <end position="373"/>
    </location>
</feature>
<evidence type="ECO:0000313" key="11">
    <source>
        <dbReference type="Proteomes" id="UP000025227"/>
    </source>
</evidence>
<dbReference type="PROSITE" id="PS50157">
    <property type="entry name" value="ZINC_FINGER_C2H2_2"/>
    <property type="match status" value="3"/>
</dbReference>
<dbReference type="PANTHER" id="PTHR16515:SF49">
    <property type="entry name" value="GASTRULA ZINC FINGER PROTEIN XLCGF49.1-LIKE-RELATED"/>
    <property type="match status" value="1"/>
</dbReference>
<dbReference type="InterPro" id="IPR036236">
    <property type="entry name" value="Znf_C2H2_sf"/>
</dbReference>
<feature type="region of interest" description="Disordered" evidence="9">
    <location>
        <begin position="358"/>
        <end position="403"/>
    </location>
</feature>
<dbReference type="InterPro" id="IPR013087">
    <property type="entry name" value="Znf_C2H2_type"/>
</dbReference>
<feature type="compositionally biased region" description="Low complexity" evidence="9">
    <location>
        <begin position="135"/>
        <end position="148"/>
    </location>
</feature>
<comment type="subcellular location">
    <subcellularLocation>
        <location evidence="1">Nucleus</location>
    </subcellularLocation>
</comment>
<feature type="compositionally biased region" description="Low complexity" evidence="9">
    <location>
        <begin position="374"/>
        <end position="402"/>
    </location>
</feature>
<keyword evidence="7" id="KW-0539">Nucleus</keyword>
<dbReference type="GO" id="GO:0003677">
    <property type="term" value="F:DNA binding"/>
    <property type="evidence" value="ECO:0007669"/>
    <property type="project" value="UniProtKB-KW"/>
</dbReference>
<keyword evidence="6" id="KW-0238">DNA-binding</keyword>
<evidence type="ECO:0000256" key="5">
    <source>
        <dbReference type="ARBA" id="ARBA00022833"/>
    </source>
</evidence>
<dbReference type="Pfam" id="PF00096">
    <property type="entry name" value="zf-C2H2"/>
    <property type="match status" value="1"/>
</dbReference>
<evidence type="ECO:0000259" key="10">
    <source>
        <dbReference type="PROSITE" id="PS50157"/>
    </source>
</evidence>
<proteinExistence type="predicted"/>
<evidence type="ECO:0000256" key="7">
    <source>
        <dbReference type="ARBA" id="ARBA00023242"/>
    </source>
</evidence>
<evidence type="ECO:0000313" key="12">
    <source>
        <dbReference type="WBParaSite" id="HCON_00029860-00001"/>
    </source>
</evidence>
<feature type="region of interest" description="Disordered" evidence="9">
    <location>
        <begin position="229"/>
        <end position="254"/>
    </location>
</feature>